<proteinExistence type="predicted"/>
<protein>
    <submittedName>
        <fullName evidence="1">Uncharacterized protein</fullName>
    </submittedName>
</protein>
<gene>
    <name evidence="1" type="ORF">LCGC14_1605460</name>
</gene>
<accession>A0A0F9KQL7</accession>
<reference evidence="1" key="1">
    <citation type="journal article" date="2015" name="Nature">
        <title>Complex archaea that bridge the gap between prokaryotes and eukaryotes.</title>
        <authorList>
            <person name="Spang A."/>
            <person name="Saw J.H."/>
            <person name="Jorgensen S.L."/>
            <person name="Zaremba-Niedzwiedzka K."/>
            <person name="Martijn J."/>
            <person name="Lind A.E."/>
            <person name="van Eijk R."/>
            <person name="Schleper C."/>
            <person name="Guy L."/>
            <person name="Ettema T.J."/>
        </authorList>
    </citation>
    <scope>NUCLEOTIDE SEQUENCE</scope>
</reference>
<name>A0A0F9KQL7_9ZZZZ</name>
<organism evidence="1">
    <name type="scientific">marine sediment metagenome</name>
    <dbReference type="NCBI Taxonomy" id="412755"/>
    <lineage>
        <taxon>unclassified sequences</taxon>
        <taxon>metagenomes</taxon>
        <taxon>ecological metagenomes</taxon>
    </lineage>
</organism>
<evidence type="ECO:0000313" key="1">
    <source>
        <dbReference type="EMBL" id="KKM24403.1"/>
    </source>
</evidence>
<comment type="caution">
    <text evidence="1">The sequence shown here is derived from an EMBL/GenBank/DDBJ whole genome shotgun (WGS) entry which is preliminary data.</text>
</comment>
<dbReference type="AlphaFoldDB" id="A0A0F9KQL7"/>
<sequence>MYITIETKTEQWFVEATGCSLGPVTPRQNSEPESPKTKLLIVHALDGDRVCYELEPGDWVFVMNDSGRTVNKFEI</sequence>
<dbReference type="EMBL" id="LAZR01012931">
    <property type="protein sequence ID" value="KKM24403.1"/>
    <property type="molecule type" value="Genomic_DNA"/>
</dbReference>